<sequence length="121" mass="14670">MGQGDDANDDFGPVYVVSRGLVFNFATTYRNVRFETYRIFTVRIHFYFLAEDKWRSYADEDHCLFRDRHNVPFDILTAWKLVRFVETRVYCSIKYGVTRRRRPFTSARRRRRAVEQPVQMK</sequence>
<reference evidence="1 2" key="1">
    <citation type="journal article" date="2019" name="Commun. Biol.">
        <title>The bagworm genome reveals a unique fibroin gene that provides high tensile strength.</title>
        <authorList>
            <person name="Kono N."/>
            <person name="Nakamura H."/>
            <person name="Ohtoshi R."/>
            <person name="Tomita M."/>
            <person name="Numata K."/>
            <person name="Arakawa K."/>
        </authorList>
    </citation>
    <scope>NUCLEOTIDE SEQUENCE [LARGE SCALE GENOMIC DNA]</scope>
</reference>
<accession>A0A4C1VX51</accession>
<dbReference type="AlphaFoldDB" id="A0A4C1VX51"/>
<gene>
    <name evidence="1" type="ORF">EVAR_81964_1</name>
</gene>
<dbReference type="Proteomes" id="UP000299102">
    <property type="component" value="Unassembled WGS sequence"/>
</dbReference>
<name>A0A4C1VX51_EUMVA</name>
<evidence type="ECO:0000313" key="1">
    <source>
        <dbReference type="EMBL" id="GBP42514.1"/>
    </source>
</evidence>
<protein>
    <submittedName>
        <fullName evidence="1">Uncharacterized protein</fullName>
    </submittedName>
</protein>
<comment type="caution">
    <text evidence="1">The sequence shown here is derived from an EMBL/GenBank/DDBJ whole genome shotgun (WGS) entry which is preliminary data.</text>
</comment>
<dbReference type="EMBL" id="BGZK01000420">
    <property type="protein sequence ID" value="GBP42514.1"/>
    <property type="molecule type" value="Genomic_DNA"/>
</dbReference>
<organism evidence="1 2">
    <name type="scientific">Eumeta variegata</name>
    <name type="common">Bagworm moth</name>
    <name type="synonym">Eumeta japonica</name>
    <dbReference type="NCBI Taxonomy" id="151549"/>
    <lineage>
        <taxon>Eukaryota</taxon>
        <taxon>Metazoa</taxon>
        <taxon>Ecdysozoa</taxon>
        <taxon>Arthropoda</taxon>
        <taxon>Hexapoda</taxon>
        <taxon>Insecta</taxon>
        <taxon>Pterygota</taxon>
        <taxon>Neoptera</taxon>
        <taxon>Endopterygota</taxon>
        <taxon>Lepidoptera</taxon>
        <taxon>Glossata</taxon>
        <taxon>Ditrysia</taxon>
        <taxon>Tineoidea</taxon>
        <taxon>Psychidae</taxon>
        <taxon>Oiketicinae</taxon>
        <taxon>Eumeta</taxon>
    </lineage>
</organism>
<evidence type="ECO:0000313" key="2">
    <source>
        <dbReference type="Proteomes" id="UP000299102"/>
    </source>
</evidence>
<keyword evidence="2" id="KW-1185">Reference proteome</keyword>
<proteinExistence type="predicted"/>